<gene>
    <name evidence="4" type="ORF">QYE76_028892</name>
</gene>
<dbReference type="Gene3D" id="3.10.10.10">
    <property type="entry name" value="HIV Type 1 Reverse Transcriptase, subunit A, domain 1"/>
    <property type="match status" value="1"/>
</dbReference>
<dbReference type="PANTHER" id="PTHR24559:SF431">
    <property type="entry name" value="RNA-DIRECTED DNA POLYMERASE HOMOLOG"/>
    <property type="match status" value="1"/>
</dbReference>
<name>A0AAD8QQ40_LOLMU</name>
<dbReference type="InterPro" id="IPR053134">
    <property type="entry name" value="RNA-dir_DNA_polymerase"/>
</dbReference>
<evidence type="ECO:0000256" key="1">
    <source>
        <dbReference type="SAM" id="MobiDB-lite"/>
    </source>
</evidence>
<dbReference type="SUPFAM" id="SSF56672">
    <property type="entry name" value="DNA/RNA polymerases"/>
    <property type="match status" value="1"/>
</dbReference>
<evidence type="ECO:0000259" key="3">
    <source>
        <dbReference type="Pfam" id="PF17919"/>
    </source>
</evidence>
<reference evidence="4" key="1">
    <citation type="submission" date="2023-07" db="EMBL/GenBank/DDBJ databases">
        <title>A chromosome-level genome assembly of Lolium multiflorum.</title>
        <authorList>
            <person name="Chen Y."/>
            <person name="Copetti D."/>
            <person name="Kolliker R."/>
            <person name="Studer B."/>
        </authorList>
    </citation>
    <scope>NUCLEOTIDE SEQUENCE</scope>
    <source>
        <strain evidence="4">02402/16</strain>
        <tissue evidence="4">Leaf</tissue>
    </source>
</reference>
<organism evidence="4 5">
    <name type="scientific">Lolium multiflorum</name>
    <name type="common">Italian ryegrass</name>
    <name type="synonym">Lolium perenne subsp. multiflorum</name>
    <dbReference type="NCBI Taxonomy" id="4521"/>
    <lineage>
        <taxon>Eukaryota</taxon>
        <taxon>Viridiplantae</taxon>
        <taxon>Streptophyta</taxon>
        <taxon>Embryophyta</taxon>
        <taxon>Tracheophyta</taxon>
        <taxon>Spermatophyta</taxon>
        <taxon>Magnoliopsida</taxon>
        <taxon>Liliopsida</taxon>
        <taxon>Poales</taxon>
        <taxon>Poaceae</taxon>
        <taxon>BOP clade</taxon>
        <taxon>Pooideae</taxon>
        <taxon>Poodae</taxon>
        <taxon>Poeae</taxon>
        <taxon>Poeae Chloroplast Group 2 (Poeae type)</taxon>
        <taxon>Loliodinae</taxon>
        <taxon>Loliinae</taxon>
        <taxon>Lolium</taxon>
    </lineage>
</organism>
<dbReference type="Pfam" id="PF17919">
    <property type="entry name" value="RT_RNaseH_2"/>
    <property type="match status" value="1"/>
</dbReference>
<dbReference type="AlphaFoldDB" id="A0AAD8QQ40"/>
<proteinExistence type="predicted"/>
<dbReference type="InterPro" id="IPR041577">
    <property type="entry name" value="RT_RNaseH_2"/>
</dbReference>
<feature type="domain" description="Reverse transcriptase" evidence="2">
    <location>
        <begin position="239"/>
        <end position="311"/>
    </location>
</feature>
<keyword evidence="5" id="KW-1185">Reference proteome</keyword>
<evidence type="ECO:0008006" key="6">
    <source>
        <dbReference type="Google" id="ProtNLM"/>
    </source>
</evidence>
<evidence type="ECO:0000313" key="4">
    <source>
        <dbReference type="EMBL" id="KAK1605219.1"/>
    </source>
</evidence>
<feature type="domain" description="Reverse transcriptase/retrotransposon-derived protein RNase H-like" evidence="3">
    <location>
        <begin position="313"/>
        <end position="395"/>
    </location>
</feature>
<dbReference type="InterPro" id="IPR043502">
    <property type="entry name" value="DNA/RNA_pol_sf"/>
</dbReference>
<sequence>MAESTPVKYGDQADKLQKKRNKVKAVLGTEPVGSSHDARSHGISTNVVELGYHPGEGSDEGGCSHSKDEEGDGPRDRPRHCRKILAMIKVEADPSDRTVLHAPPALPVFGVDLTGDGKLGYGFTSADELEEVDIGPGDKPRPTFISRKLDPQLRGQMIALLKEYPDCFAWDYTEMPGLDRSIIEHRLPLKKGFRPFQQRARQMKAEILEEVKKEIEKMLAAGFIRPCRYAEWISSIVPVEKKDGRWRVAIDFRDLNRATPKDEYPMPVAETLINAAAGHKVLSFMDGNAGYNQIFMAPEDIHKTAFRVPGAVEQQQAFDDIKRYLTTPPVLVPPQQDRPFYIYLSVADTSIASVVVQLYEGVERVVFYLSRRMLDAETRYPEVEKLCLCLVFTCYTTSF</sequence>
<dbReference type="PANTHER" id="PTHR24559">
    <property type="entry name" value="TRANSPOSON TY3-I GAG-POL POLYPROTEIN"/>
    <property type="match status" value="1"/>
</dbReference>
<dbReference type="Proteomes" id="UP001231189">
    <property type="component" value="Unassembled WGS sequence"/>
</dbReference>
<dbReference type="Pfam" id="PF00078">
    <property type="entry name" value="RVT_1"/>
    <property type="match status" value="1"/>
</dbReference>
<dbReference type="Gene3D" id="3.30.70.270">
    <property type="match status" value="1"/>
</dbReference>
<dbReference type="EMBL" id="JAUUTY010000007">
    <property type="protein sequence ID" value="KAK1605219.1"/>
    <property type="molecule type" value="Genomic_DNA"/>
</dbReference>
<accession>A0AAD8QQ40</accession>
<dbReference type="InterPro" id="IPR043128">
    <property type="entry name" value="Rev_trsase/Diguanyl_cyclase"/>
</dbReference>
<dbReference type="CDD" id="cd01647">
    <property type="entry name" value="RT_LTR"/>
    <property type="match status" value="1"/>
</dbReference>
<feature type="region of interest" description="Disordered" evidence="1">
    <location>
        <begin position="1"/>
        <end position="79"/>
    </location>
</feature>
<dbReference type="InterPro" id="IPR000477">
    <property type="entry name" value="RT_dom"/>
</dbReference>
<evidence type="ECO:0000259" key="2">
    <source>
        <dbReference type="Pfam" id="PF00078"/>
    </source>
</evidence>
<evidence type="ECO:0000313" key="5">
    <source>
        <dbReference type="Proteomes" id="UP001231189"/>
    </source>
</evidence>
<protein>
    <recommendedName>
        <fullName evidence="6">Reverse transcriptase/retrotransposon-derived protein RNase H-like domain-containing protein</fullName>
    </recommendedName>
</protein>
<comment type="caution">
    <text evidence="4">The sequence shown here is derived from an EMBL/GenBank/DDBJ whole genome shotgun (WGS) entry which is preliminary data.</text>
</comment>
<feature type="compositionally biased region" description="Basic and acidic residues" evidence="1">
    <location>
        <begin position="65"/>
        <end position="76"/>
    </location>
</feature>